<organism evidence="2 3">
    <name type="scientific">Saccharopolyspora elongata</name>
    <dbReference type="NCBI Taxonomy" id="2530387"/>
    <lineage>
        <taxon>Bacteria</taxon>
        <taxon>Bacillati</taxon>
        <taxon>Actinomycetota</taxon>
        <taxon>Actinomycetes</taxon>
        <taxon>Pseudonocardiales</taxon>
        <taxon>Pseudonocardiaceae</taxon>
        <taxon>Saccharopolyspora</taxon>
    </lineage>
</organism>
<protein>
    <recommendedName>
        <fullName evidence="4">ADP-ribosylglycohydrolase</fullName>
    </recommendedName>
</protein>
<name>A0A4V2YJX9_9PSEU</name>
<reference evidence="2 3" key="1">
    <citation type="submission" date="2019-03" db="EMBL/GenBank/DDBJ databases">
        <title>Draft genome sequences of novel Actinobacteria.</title>
        <authorList>
            <person name="Sahin N."/>
            <person name="Ay H."/>
            <person name="Saygin H."/>
        </authorList>
    </citation>
    <scope>NUCLEOTIDE SEQUENCE [LARGE SCALE GENOMIC DNA]</scope>
    <source>
        <strain evidence="2 3">7K502</strain>
    </source>
</reference>
<dbReference type="Proteomes" id="UP000294947">
    <property type="component" value="Unassembled WGS sequence"/>
</dbReference>
<dbReference type="InterPro" id="IPR050792">
    <property type="entry name" value="ADP-ribosylglycohydrolase"/>
</dbReference>
<keyword evidence="3" id="KW-1185">Reference proteome</keyword>
<dbReference type="PANTHER" id="PTHR16222">
    <property type="entry name" value="ADP-RIBOSYLGLYCOHYDROLASE"/>
    <property type="match status" value="1"/>
</dbReference>
<dbReference type="AlphaFoldDB" id="A0A4V2YJX9"/>
<keyword evidence="1" id="KW-0479">Metal-binding</keyword>
<dbReference type="Gene3D" id="1.10.4080.10">
    <property type="entry name" value="ADP-ribosylation/Crystallin J1"/>
    <property type="match status" value="2"/>
</dbReference>
<sequence>MDRAEGAGGDARSGARDEWTALRHGGFVAERANRFMGAVVGALIGDVLGRRVLSSRWSEIKEVFGERGVVALGEAGPGERMSDGAVLMALTIDGLIRADRARLATKGVDPVAELRRAYDLWAVEPSGISGSSAGGWLAEHLPHHLAGSRNVALLRGKMSGAGPGESPEDAVSALYSAIPMGIWASFSDSVFGFVGRAMQVTGEWGETTAAAKAVAVMVQQNILTGNFVRAFDQVLEVDPDRLGAERTLLLDSLNAGLSLARRDITPEEIETLGAGDTPASALAIAVCAVQSAQTSFDEALRIAVNHSGNSAITGALAGAIMGSSFSGVADISGDWARGLAGGKLLFRLAQDACEQFAPEPRDDAEWQRRYPTLSVGGSGNADPGILADQPHLAANRGAALTGKVAELLTLDEQVVLETRGRSDTTTDNEWRNGERVMGYWDAQRVRRVFGRSSDEFCQELRYDKTIKDASVFYGIGMHFPFAALESALADMVVHGRLSSSTQMTLFCLDAVVRTETWLRQTKRLTPRTISLLGLLRWLHTQGVPWNGAVTAGILKEVPEPTGWLIKVPELFERRDPDPVCIEALSAFAERDVTGWFSKPINRARTPSAVPRAIALSAWSDIPERVFEQAVANALLTHGHPDAYLSAGAYAVLVNTVLSGGTLEDGIEVVADELVKWPDENVRRLLDSCTLTGPPPSPSELSALVEDGAAPNALAVAVVVAARDNDFESAVRRAAEVLPAAAPLVGGFHGARNGEQGLPREWLERLELRDVVDRLVFDVAAVQVGLPERVWTPDWAGPYPGF</sequence>
<gene>
    <name evidence="2" type="ORF">E1288_35365</name>
</gene>
<comment type="caution">
    <text evidence="2">The sequence shown here is derived from an EMBL/GenBank/DDBJ whole genome shotgun (WGS) entry which is preliminary data.</text>
</comment>
<dbReference type="OrthoDB" id="4871367at2"/>
<dbReference type="GO" id="GO:0046872">
    <property type="term" value="F:metal ion binding"/>
    <property type="evidence" value="ECO:0007669"/>
    <property type="project" value="UniProtKB-KW"/>
</dbReference>
<proteinExistence type="predicted"/>
<keyword evidence="1" id="KW-0460">Magnesium</keyword>
<dbReference type="PANTHER" id="PTHR16222:SF12">
    <property type="entry name" value="ADP-RIBOSYLGLYCOHYDROLASE-RELATED"/>
    <property type="match status" value="1"/>
</dbReference>
<dbReference type="InterPro" id="IPR005502">
    <property type="entry name" value="Ribosyl_crysJ1"/>
</dbReference>
<dbReference type="EMBL" id="SMKW01000069">
    <property type="protein sequence ID" value="TDD40637.1"/>
    <property type="molecule type" value="Genomic_DNA"/>
</dbReference>
<dbReference type="InterPro" id="IPR036705">
    <property type="entry name" value="Ribosyl_crysJ1_sf"/>
</dbReference>
<dbReference type="SUPFAM" id="SSF101478">
    <property type="entry name" value="ADP-ribosylglycohydrolase"/>
    <property type="match status" value="2"/>
</dbReference>
<dbReference type="Pfam" id="PF03747">
    <property type="entry name" value="ADP_ribosyl_GH"/>
    <property type="match status" value="2"/>
</dbReference>
<evidence type="ECO:0000313" key="3">
    <source>
        <dbReference type="Proteomes" id="UP000294947"/>
    </source>
</evidence>
<evidence type="ECO:0000256" key="1">
    <source>
        <dbReference type="PIRSR" id="PIRSR605502-1"/>
    </source>
</evidence>
<feature type="binding site" evidence="1">
    <location>
        <position position="82"/>
    </location>
    <ligand>
        <name>Mg(2+)</name>
        <dbReference type="ChEBI" id="CHEBI:18420"/>
        <label>1</label>
    </ligand>
</feature>
<evidence type="ECO:0000313" key="2">
    <source>
        <dbReference type="EMBL" id="TDD40637.1"/>
    </source>
</evidence>
<accession>A0A4V2YJX9</accession>
<dbReference type="RefSeq" id="WP_132493044.1">
    <property type="nucleotide sequence ID" value="NZ_SMKW01000069.1"/>
</dbReference>
<comment type="cofactor">
    <cofactor evidence="1">
        <name>Mg(2+)</name>
        <dbReference type="ChEBI" id="CHEBI:18420"/>
    </cofactor>
    <text evidence="1">Binds 2 magnesium ions per subunit.</text>
</comment>
<feature type="binding site" evidence="1">
    <location>
        <position position="83"/>
    </location>
    <ligand>
        <name>Mg(2+)</name>
        <dbReference type="ChEBI" id="CHEBI:18420"/>
        <label>1</label>
    </ligand>
</feature>
<evidence type="ECO:0008006" key="4">
    <source>
        <dbReference type="Google" id="ProtNLM"/>
    </source>
</evidence>